<dbReference type="RefSeq" id="WP_194700447.1">
    <property type="nucleotide sequence ID" value="NZ_JADKNH010000002.1"/>
</dbReference>
<organism evidence="1 2">
    <name type="scientific">Fusibacter ferrireducens</name>
    <dbReference type="NCBI Taxonomy" id="2785058"/>
    <lineage>
        <taxon>Bacteria</taxon>
        <taxon>Bacillati</taxon>
        <taxon>Bacillota</taxon>
        <taxon>Clostridia</taxon>
        <taxon>Eubacteriales</taxon>
        <taxon>Eubacteriales Family XII. Incertae Sedis</taxon>
        <taxon>Fusibacter</taxon>
    </lineage>
</organism>
<protein>
    <recommendedName>
        <fullName evidence="3">Transcriptional regulator</fullName>
    </recommendedName>
</protein>
<evidence type="ECO:0000313" key="2">
    <source>
        <dbReference type="Proteomes" id="UP000614200"/>
    </source>
</evidence>
<keyword evidence="2" id="KW-1185">Reference proteome</keyword>
<name>A0ABR9ZP22_9FIRM</name>
<dbReference type="Gene3D" id="3.30.70.270">
    <property type="match status" value="1"/>
</dbReference>
<dbReference type="EMBL" id="JADKNH010000002">
    <property type="protein sequence ID" value="MBF4692207.1"/>
    <property type="molecule type" value="Genomic_DNA"/>
</dbReference>
<comment type="caution">
    <text evidence="1">The sequence shown here is derived from an EMBL/GenBank/DDBJ whole genome shotgun (WGS) entry which is preliminary data.</text>
</comment>
<dbReference type="Gene3D" id="1.10.10.10">
    <property type="entry name" value="Winged helix-like DNA-binding domain superfamily/Winged helix DNA-binding domain"/>
    <property type="match status" value="1"/>
</dbReference>
<evidence type="ECO:0000313" key="1">
    <source>
        <dbReference type="EMBL" id="MBF4692207.1"/>
    </source>
</evidence>
<reference evidence="1 2" key="1">
    <citation type="submission" date="2020-11" db="EMBL/GenBank/DDBJ databases">
        <title>Fusibacter basophilias sp. nov.</title>
        <authorList>
            <person name="Qiu D."/>
        </authorList>
    </citation>
    <scope>NUCLEOTIDE SEQUENCE [LARGE SCALE GENOMIC DNA]</scope>
    <source>
        <strain evidence="1 2">Q10-2</strain>
    </source>
</reference>
<dbReference type="InterPro" id="IPR036388">
    <property type="entry name" value="WH-like_DNA-bd_sf"/>
</dbReference>
<gene>
    <name evidence="1" type="ORF">ISU02_03725</name>
</gene>
<dbReference type="Proteomes" id="UP000614200">
    <property type="component" value="Unassembled WGS sequence"/>
</dbReference>
<evidence type="ECO:0008006" key="3">
    <source>
        <dbReference type="Google" id="ProtNLM"/>
    </source>
</evidence>
<sequence>MKIGVIGPKDSIEKVINVEKEYGGIEFVYYEAHTLKDSIGVAEKCQEETDGILFTGCGIYDHVSQMISLYKPNKFTPHNETSLFTLILNEKNIEIQNCSIDIIEENIVRDIVAESNLKKCSVLPRNPKFTEEDYIKFHDENWNSGDFDAVFTCFSAIYDYYKKREIPVYRLYTTKFAIRNTISQLISDIKNKQIDDSKISVQVIKIYVSENYRRTKLDDLDKVLDFEKELITYLRTINGAIFNFSWNEFIIFTTKGSIKSLEAKSMFHKIITKSKFRICSGVGIGNNASEAEYNAFEALKYSEENKENCLFFMNEDQVVEGPILEPNNLSYSSNTMNTNLEEISKITELSTNFLQKISSVIKLYGKDCFTSAELANYLGIGERSGRRILKKLVDGGYGSIVASKNKPGAGRPTNIIKITGL</sequence>
<accession>A0ABR9ZP22</accession>
<proteinExistence type="predicted"/>
<dbReference type="InterPro" id="IPR043128">
    <property type="entry name" value="Rev_trsase/Diguanyl_cyclase"/>
</dbReference>